<protein>
    <recommendedName>
        <fullName evidence="1">diguanylate cyclase</fullName>
        <ecNumber evidence="1">2.7.7.65</ecNumber>
    </recommendedName>
</protein>
<evidence type="ECO:0000256" key="3">
    <source>
        <dbReference type="SAM" id="Phobius"/>
    </source>
</evidence>
<feature type="domain" description="GGDEF" evidence="4">
    <location>
        <begin position="637"/>
        <end position="776"/>
    </location>
</feature>
<name>A0ABP8IBJ9_9GAMM</name>
<dbReference type="SUPFAM" id="SSF55073">
    <property type="entry name" value="Nucleotide cyclase"/>
    <property type="match status" value="1"/>
</dbReference>
<dbReference type="PROSITE" id="PS50887">
    <property type="entry name" value="GGDEF"/>
    <property type="match status" value="1"/>
</dbReference>
<dbReference type="EC" id="2.7.7.65" evidence="1"/>
<dbReference type="RefSeq" id="WP_345291377.1">
    <property type="nucleotide sequence ID" value="NZ_BAABFV010000001.1"/>
</dbReference>
<reference evidence="6" key="1">
    <citation type="journal article" date="2019" name="Int. J. Syst. Evol. Microbiol.">
        <title>The Global Catalogue of Microorganisms (GCM) 10K type strain sequencing project: providing services to taxonomists for standard genome sequencing and annotation.</title>
        <authorList>
            <consortium name="The Broad Institute Genomics Platform"/>
            <consortium name="The Broad Institute Genome Sequencing Center for Infectious Disease"/>
            <person name="Wu L."/>
            <person name="Ma J."/>
        </authorList>
    </citation>
    <scope>NUCLEOTIDE SEQUENCE [LARGE SCALE GENOMIC DNA]</scope>
    <source>
        <strain evidence="6">JCM 17728</strain>
    </source>
</reference>
<keyword evidence="3" id="KW-1133">Transmembrane helix</keyword>
<dbReference type="PANTHER" id="PTHR45138:SF9">
    <property type="entry name" value="DIGUANYLATE CYCLASE DGCM-RELATED"/>
    <property type="match status" value="1"/>
</dbReference>
<dbReference type="PANTHER" id="PTHR45138">
    <property type="entry name" value="REGULATORY COMPONENTS OF SENSORY TRANSDUCTION SYSTEM"/>
    <property type="match status" value="1"/>
</dbReference>
<dbReference type="InterPro" id="IPR043128">
    <property type="entry name" value="Rev_trsase/Diguanyl_cyclase"/>
</dbReference>
<proteinExistence type="predicted"/>
<dbReference type="InterPro" id="IPR029787">
    <property type="entry name" value="Nucleotide_cyclase"/>
</dbReference>
<dbReference type="InterPro" id="IPR050469">
    <property type="entry name" value="Diguanylate_Cyclase"/>
</dbReference>
<comment type="catalytic activity">
    <reaction evidence="2">
        <text>2 GTP = 3',3'-c-di-GMP + 2 diphosphate</text>
        <dbReference type="Rhea" id="RHEA:24898"/>
        <dbReference type="ChEBI" id="CHEBI:33019"/>
        <dbReference type="ChEBI" id="CHEBI:37565"/>
        <dbReference type="ChEBI" id="CHEBI:58805"/>
        <dbReference type="EC" id="2.7.7.65"/>
    </reaction>
</comment>
<evidence type="ECO:0000313" key="5">
    <source>
        <dbReference type="EMBL" id="GAA4355380.1"/>
    </source>
</evidence>
<keyword evidence="3" id="KW-0472">Membrane</keyword>
<accession>A0ABP8IBJ9</accession>
<evidence type="ECO:0000256" key="1">
    <source>
        <dbReference type="ARBA" id="ARBA00012528"/>
    </source>
</evidence>
<dbReference type="Gene3D" id="3.30.70.270">
    <property type="match status" value="1"/>
</dbReference>
<dbReference type="Pfam" id="PF00990">
    <property type="entry name" value="GGDEF"/>
    <property type="match status" value="1"/>
</dbReference>
<dbReference type="Proteomes" id="UP001501011">
    <property type="component" value="Unassembled WGS sequence"/>
</dbReference>
<dbReference type="EMBL" id="BAABFV010000001">
    <property type="protein sequence ID" value="GAA4355380.1"/>
    <property type="molecule type" value="Genomic_DNA"/>
</dbReference>
<evidence type="ECO:0000256" key="2">
    <source>
        <dbReference type="ARBA" id="ARBA00034247"/>
    </source>
</evidence>
<keyword evidence="3" id="KW-0812">Transmembrane</keyword>
<evidence type="ECO:0000259" key="4">
    <source>
        <dbReference type="PROSITE" id="PS50887"/>
    </source>
</evidence>
<dbReference type="Gene3D" id="2.130.10.10">
    <property type="entry name" value="YVTN repeat-like/Quinoprotein amine dehydrogenase"/>
    <property type="match status" value="2"/>
</dbReference>
<dbReference type="InterPro" id="IPR013783">
    <property type="entry name" value="Ig-like_fold"/>
</dbReference>
<dbReference type="SMART" id="SM00267">
    <property type="entry name" value="GGDEF"/>
    <property type="match status" value="1"/>
</dbReference>
<feature type="transmembrane region" description="Helical" evidence="3">
    <location>
        <begin position="520"/>
        <end position="542"/>
    </location>
</feature>
<dbReference type="SUPFAM" id="SSF63829">
    <property type="entry name" value="Calcium-dependent phosphotriesterase"/>
    <property type="match status" value="1"/>
</dbReference>
<evidence type="ECO:0000313" key="6">
    <source>
        <dbReference type="Proteomes" id="UP001501011"/>
    </source>
</evidence>
<gene>
    <name evidence="5" type="ORF">GCM10023151_02370</name>
</gene>
<dbReference type="InterPro" id="IPR000160">
    <property type="entry name" value="GGDEF_dom"/>
</dbReference>
<dbReference type="InterPro" id="IPR015943">
    <property type="entry name" value="WD40/YVTN_repeat-like_dom_sf"/>
</dbReference>
<keyword evidence="6" id="KW-1185">Reference proteome</keyword>
<dbReference type="Gene3D" id="2.60.40.10">
    <property type="entry name" value="Immunoglobulins"/>
    <property type="match status" value="1"/>
</dbReference>
<comment type="caution">
    <text evidence="5">The sequence shown here is derived from an EMBL/GenBank/DDBJ whole genome shotgun (WGS) entry which is preliminary data.</text>
</comment>
<dbReference type="CDD" id="cd01949">
    <property type="entry name" value="GGDEF"/>
    <property type="match status" value="1"/>
</dbReference>
<organism evidence="5 6">
    <name type="scientific">Kangiella marina</name>
    <dbReference type="NCBI Taxonomy" id="1079178"/>
    <lineage>
        <taxon>Bacteria</taxon>
        <taxon>Pseudomonadati</taxon>
        <taxon>Pseudomonadota</taxon>
        <taxon>Gammaproteobacteria</taxon>
        <taxon>Kangiellales</taxon>
        <taxon>Kangiellaceae</taxon>
        <taxon>Kangiella</taxon>
    </lineage>
</organism>
<dbReference type="NCBIfam" id="TIGR00254">
    <property type="entry name" value="GGDEF"/>
    <property type="match status" value="1"/>
</dbReference>
<sequence>MATEDGLKFWDGATESVATEFYSNYSDPHSISNDTGMSIWKSKDGLFWLGSLFGINYWKSEQDFVHLLKKSEVMNFEGNNYTTSLLRTHDNALLIGTDSGIYEYRSDFSILSDYTPIKVGEEFVSTGYVGGLIEDRHRNLWIISTAGVFLKPFGEEGFRQLKEVHDANGNLLSLTDLSSIVEARNGDIWLGGSNRFIQIKIENNQGTGLEASSLSFFDYSSAIPEQVIKSKYGVYTIYEDLQGYLWIGSAQGLVRFNPINDTAVLYQSKQSDTQTLSNSDITVIYEDLLGVLWIGTVSGLNRVRYDSRGDVYFQRVTESDGFVDDFICSILADNSGYLWISTANGLVKFHPDRGTPVNFTYEDGLQYNEFYTNADFADEEGNLFFGGLNGITMLSPDDVSINKEQKPLQVVSVSQNGDVRSLSNEGSTYFSNVNDSGTVVIRLSAFDFINGKHSDYRYKVDALDPNWLNLDGPTIKLHNIHQEQLLVRAQVRQKDGRWGSEEVALLLTVTRSFWASTQGFMLYLLILSVVVIGVAVYVSRYFSRRLTLQEKKLKEKSAQTQLLLSEKKTLLYQVEDLQYSLSEQRYLSERLETQLDSQAVTDQLTGFKSKHYLKRHIDSELESIANTWVENDGIAGVYLGVFAVDIDNLSMINKEHGHLCGNEVLKQAADCLRTISYGTDTLVRWQGATLLILSRGIEKREQMIMAEKIRSIIASRKFDLGNGASIDVTCSVGFGRFPFLGDPNEVITWEQLIYVINRALNVAKHNSRNAWLGIYTNQFSHPQEIRAKITTNLSGLLASGQLDYVSSIPKSNKIEW</sequence>